<sequence length="92" mass="10316">MESGRHTKMVAVGMIVSRSNQRGIEKNSFQCVTLKGGKPSDKTLPLVKNLEDRVLSQGGRLLDKTGYNKFIEESKVLCTVLARGRKSDVWRH</sequence>
<name>A0AAV1PVW3_SCOSC</name>
<proteinExistence type="predicted"/>
<protein>
    <submittedName>
        <fullName evidence="1">Unnamed protein product</fullName>
    </submittedName>
</protein>
<comment type="caution">
    <text evidence="1">The sequence shown here is derived from an EMBL/GenBank/DDBJ whole genome shotgun (WGS) entry which is preliminary data.</text>
</comment>
<dbReference type="Proteomes" id="UP001314229">
    <property type="component" value="Unassembled WGS sequence"/>
</dbReference>
<organism evidence="1 2">
    <name type="scientific">Scomber scombrus</name>
    <name type="common">Atlantic mackerel</name>
    <name type="synonym">Scomber vernalis</name>
    <dbReference type="NCBI Taxonomy" id="13677"/>
    <lineage>
        <taxon>Eukaryota</taxon>
        <taxon>Metazoa</taxon>
        <taxon>Chordata</taxon>
        <taxon>Craniata</taxon>
        <taxon>Vertebrata</taxon>
        <taxon>Euteleostomi</taxon>
        <taxon>Actinopterygii</taxon>
        <taxon>Neopterygii</taxon>
        <taxon>Teleostei</taxon>
        <taxon>Neoteleostei</taxon>
        <taxon>Acanthomorphata</taxon>
        <taxon>Pelagiaria</taxon>
        <taxon>Scombriformes</taxon>
        <taxon>Scombridae</taxon>
        <taxon>Scomber</taxon>
    </lineage>
</organism>
<accession>A0AAV1PVW3</accession>
<keyword evidence="2" id="KW-1185">Reference proteome</keyword>
<gene>
    <name evidence="1" type="ORF">FSCOSCO3_A036957</name>
</gene>
<dbReference type="AlphaFoldDB" id="A0AAV1PVW3"/>
<dbReference type="EMBL" id="CAWUFR010000302">
    <property type="protein sequence ID" value="CAK6975483.1"/>
    <property type="molecule type" value="Genomic_DNA"/>
</dbReference>
<reference evidence="1 2" key="1">
    <citation type="submission" date="2024-01" db="EMBL/GenBank/DDBJ databases">
        <authorList>
            <person name="Alioto T."/>
            <person name="Alioto T."/>
            <person name="Gomez Garrido J."/>
        </authorList>
    </citation>
    <scope>NUCLEOTIDE SEQUENCE [LARGE SCALE GENOMIC DNA]</scope>
</reference>
<evidence type="ECO:0000313" key="2">
    <source>
        <dbReference type="Proteomes" id="UP001314229"/>
    </source>
</evidence>
<evidence type="ECO:0000313" key="1">
    <source>
        <dbReference type="EMBL" id="CAK6975483.1"/>
    </source>
</evidence>